<sequence length="273" mass="29817">MAALAAKQRGSGSPGGGGDQDGEAEDAQEELSRKVDDLLQTPFDEAIRSCEPLRAYVHSHGRNADEIKELEDEFRTGWHPEAPVELRQVLAEILDPEAAAEAAAATEALLRGEPSSFDAEDASGALSGGPHGRDVDEIRRRGQDGQLANGMDSELLGPPELPPRLSSTQSEDLLDEIQDEASAASSRVEMLLSMPFKEALEECEELRRFVRNPARPEADTKELEAEFLENWSPEAPKELRDVLEELLDPEVAASAAEDQARFKQEMSATMSRL</sequence>
<feature type="compositionally biased region" description="Basic and acidic residues" evidence="1">
    <location>
        <begin position="131"/>
        <end position="143"/>
    </location>
</feature>
<accession>A0A813KBP9</accession>
<evidence type="ECO:0000313" key="2">
    <source>
        <dbReference type="EMBL" id="CAE8697630.1"/>
    </source>
</evidence>
<protein>
    <submittedName>
        <fullName evidence="2">Uncharacterized protein</fullName>
    </submittedName>
</protein>
<feature type="compositionally biased region" description="Acidic residues" evidence="1">
    <location>
        <begin position="20"/>
        <end position="29"/>
    </location>
</feature>
<feature type="compositionally biased region" description="Low complexity" evidence="1">
    <location>
        <begin position="153"/>
        <end position="167"/>
    </location>
</feature>
<feature type="region of interest" description="Disordered" evidence="1">
    <location>
        <begin position="1"/>
        <end position="38"/>
    </location>
</feature>
<gene>
    <name evidence="2" type="ORF">PGLA2088_LOCUS30383</name>
</gene>
<feature type="region of interest" description="Disordered" evidence="1">
    <location>
        <begin position="103"/>
        <end position="172"/>
    </location>
</feature>
<organism evidence="2 3">
    <name type="scientific">Polarella glacialis</name>
    <name type="common">Dinoflagellate</name>
    <dbReference type="NCBI Taxonomy" id="89957"/>
    <lineage>
        <taxon>Eukaryota</taxon>
        <taxon>Sar</taxon>
        <taxon>Alveolata</taxon>
        <taxon>Dinophyceae</taxon>
        <taxon>Suessiales</taxon>
        <taxon>Suessiaceae</taxon>
        <taxon>Polarella</taxon>
    </lineage>
</organism>
<proteinExistence type="predicted"/>
<name>A0A813KBP9_POLGL</name>
<evidence type="ECO:0000313" key="3">
    <source>
        <dbReference type="Proteomes" id="UP000626109"/>
    </source>
</evidence>
<dbReference type="AlphaFoldDB" id="A0A813KBP9"/>
<dbReference type="EMBL" id="CAJNNW010028784">
    <property type="protein sequence ID" value="CAE8697630.1"/>
    <property type="molecule type" value="Genomic_DNA"/>
</dbReference>
<reference evidence="2" key="1">
    <citation type="submission" date="2021-02" db="EMBL/GenBank/DDBJ databases">
        <authorList>
            <person name="Dougan E. K."/>
            <person name="Rhodes N."/>
            <person name="Thang M."/>
            <person name="Chan C."/>
        </authorList>
    </citation>
    <scope>NUCLEOTIDE SEQUENCE</scope>
</reference>
<evidence type="ECO:0000256" key="1">
    <source>
        <dbReference type="SAM" id="MobiDB-lite"/>
    </source>
</evidence>
<comment type="caution">
    <text evidence="2">The sequence shown here is derived from an EMBL/GenBank/DDBJ whole genome shotgun (WGS) entry which is preliminary data.</text>
</comment>
<dbReference type="Proteomes" id="UP000626109">
    <property type="component" value="Unassembled WGS sequence"/>
</dbReference>